<protein>
    <submittedName>
        <fullName evidence="13">CCT domain</fullName>
    </submittedName>
</protein>
<dbReference type="InterPro" id="IPR000315">
    <property type="entry name" value="Znf_B-box"/>
</dbReference>
<evidence type="ECO:0000256" key="6">
    <source>
        <dbReference type="ARBA" id="ARBA00022833"/>
    </source>
</evidence>
<evidence type="ECO:0000256" key="3">
    <source>
        <dbReference type="ARBA" id="ARBA00022723"/>
    </source>
</evidence>
<dbReference type="CDD" id="cd19821">
    <property type="entry name" value="Bbox1_BBX-like"/>
    <property type="match status" value="2"/>
</dbReference>
<evidence type="ECO:0000256" key="8">
    <source>
        <dbReference type="PROSITE-ProRule" id="PRU00024"/>
    </source>
</evidence>
<feature type="region of interest" description="Disordered" evidence="10">
    <location>
        <begin position="306"/>
        <end position="380"/>
    </location>
</feature>
<keyword evidence="14" id="KW-1185">Reference proteome</keyword>
<evidence type="ECO:0000256" key="2">
    <source>
        <dbReference type="ARBA" id="ARBA00010024"/>
    </source>
</evidence>
<name>A0AAN8VKG0_9MAGN</name>
<dbReference type="EMBL" id="JBAMMX010000011">
    <property type="protein sequence ID" value="KAK6931551.1"/>
    <property type="molecule type" value="Genomic_DNA"/>
</dbReference>
<evidence type="ECO:0000256" key="10">
    <source>
        <dbReference type="SAM" id="MobiDB-lite"/>
    </source>
</evidence>
<dbReference type="GO" id="GO:0008270">
    <property type="term" value="F:zinc ion binding"/>
    <property type="evidence" value="ECO:0007669"/>
    <property type="project" value="UniProtKB-KW"/>
</dbReference>
<dbReference type="SMART" id="SM00336">
    <property type="entry name" value="BBOX"/>
    <property type="match status" value="2"/>
</dbReference>
<comment type="similarity">
    <text evidence="2">Belongs to the CONSTANS family.</text>
</comment>
<gene>
    <name evidence="13" type="ORF">RJ641_003344</name>
</gene>
<evidence type="ECO:0000259" key="12">
    <source>
        <dbReference type="PROSITE" id="PS51017"/>
    </source>
</evidence>
<evidence type="ECO:0000256" key="7">
    <source>
        <dbReference type="ARBA" id="ARBA00023242"/>
    </source>
</evidence>
<dbReference type="PANTHER" id="PTHR31717:SF40">
    <property type="entry name" value="ZINC FINGER PROTEIN CONSTANS-LIKE 10"/>
    <property type="match status" value="1"/>
</dbReference>
<evidence type="ECO:0000256" key="5">
    <source>
        <dbReference type="ARBA" id="ARBA00022771"/>
    </source>
</evidence>
<feature type="non-terminal residue" evidence="13">
    <location>
        <position position="500"/>
    </location>
</feature>
<keyword evidence="4" id="KW-0677">Repeat</keyword>
<evidence type="ECO:0000256" key="1">
    <source>
        <dbReference type="ARBA" id="ARBA00004123"/>
    </source>
</evidence>
<dbReference type="PANTHER" id="PTHR31717">
    <property type="entry name" value="ZINC FINGER PROTEIN CONSTANS-LIKE 10"/>
    <property type="match status" value="1"/>
</dbReference>
<dbReference type="InterPro" id="IPR049808">
    <property type="entry name" value="CONSTANS-like_Bbox1"/>
</dbReference>
<evidence type="ECO:0000313" key="14">
    <source>
        <dbReference type="Proteomes" id="UP001370490"/>
    </source>
</evidence>
<keyword evidence="6" id="KW-0862">Zinc</keyword>
<dbReference type="Proteomes" id="UP001370490">
    <property type="component" value="Unassembled WGS sequence"/>
</dbReference>
<dbReference type="AlphaFoldDB" id="A0AAN8VKG0"/>
<comment type="subcellular location">
    <subcellularLocation>
        <location evidence="1 9">Nucleus</location>
    </subcellularLocation>
</comment>
<keyword evidence="7 9" id="KW-0539">Nucleus</keyword>
<dbReference type="PROSITE" id="PS51017">
    <property type="entry name" value="CCT"/>
    <property type="match status" value="1"/>
</dbReference>
<comment type="caution">
    <text evidence="13">The sequence shown here is derived from an EMBL/GenBank/DDBJ whole genome shotgun (WGS) entry which is preliminary data.</text>
</comment>
<feature type="domain" description="CCT" evidence="12">
    <location>
        <begin position="432"/>
        <end position="474"/>
    </location>
</feature>
<keyword evidence="3" id="KW-0479">Metal-binding</keyword>
<proteinExistence type="inferred from homology"/>
<dbReference type="Pfam" id="PF06203">
    <property type="entry name" value="CCT"/>
    <property type="match status" value="1"/>
</dbReference>
<dbReference type="GO" id="GO:0006355">
    <property type="term" value="P:regulation of DNA-templated transcription"/>
    <property type="evidence" value="ECO:0007669"/>
    <property type="project" value="UniProtKB-ARBA"/>
</dbReference>
<evidence type="ECO:0000256" key="9">
    <source>
        <dbReference type="PROSITE-ProRule" id="PRU00357"/>
    </source>
</evidence>
<keyword evidence="5 8" id="KW-0863">Zinc-finger</keyword>
<sequence>MEKLCEYCAALRPVVYCKADAAQLCLSCDAKVHSANTLSNRHLRTLLCESCRNRPASVKCLVHQSFVCRECDRSLHGLSSQHQRRGISGYIGCPSAKDFAALWGFELNGQDPFVSNSSVSSGLSSVSSVLGAESQVGSSSQRNKVTQEDQRWQQNTGFILKQILDLNRLQLNEENDNSSLIRGQQLNDIRSSKDNTLQDLAEDPQGLCVDLQQMDTALQELQVDPFPSPFSSQLEQISSSSIIGITFQGDSLWQSKSPVWSNQLWSQNLQDLGVCENIDCFGDFDIPDVDLTFRNFEELFATDQDMGRSDADDKDVTCSSIEKDKSVDNSSDGPARIMEDNSAASSVYMSRPSYESKEAGPSGRAQHDQRSRRNSASALRPSYSTMSFSLSRFSADSTGTDYLDTGVSPTIMRGDPTACDLHVVEGALSEARENAMMRHKEKKKARKYSKQICYESRKARADIRKRVKGRFVKADGYESDTINCELGSNEADLKCIALMY</sequence>
<evidence type="ECO:0000259" key="11">
    <source>
        <dbReference type="PROSITE" id="PS50119"/>
    </source>
</evidence>
<evidence type="ECO:0000313" key="13">
    <source>
        <dbReference type="EMBL" id="KAK6931551.1"/>
    </source>
</evidence>
<feature type="domain" description="B box-type" evidence="11">
    <location>
        <begin position="43"/>
        <end position="87"/>
    </location>
</feature>
<dbReference type="PROSITE" id="PS50119">
    <property type="entry name" value="ZF_BBOX"/>
    <property type="match status" value="2"/>
</dbReference>
<feature type="compositionally biased region" description="Basic and acidic residues" evidence="10">
    <location>
        <begin position="306"/>
        <end position="327"/>
    </location>
</feature>
<evidence type="ECO:0000256" key="4">
    <source>
        <dbReference type="ARBA" id="ARBA00022737"/>
    </source>
</evidence>
<accession>A0AAN8VKG0</accession>
<dbReference type="InterPro" id="IPR010402">
    <property type="entry name" value="CCT_domain"/>
</dbReference>
<dbReference type="GO" id="GO:0005634">
    <property type="term" value="C:nucleus"/>
    <property type="evidence" value="ECO:0007669"/>
    <property type="project" value="UniProtKB-SubCell"/>
</dbReference>
<organism evidence="13 14">
    <name type="scientific">Dillenia turbinata</name>
    <dbReference type="NCBI Taxonomy" id="194707"/>
    <lineage>
        <taxon>Eukaryota</taxon>
        <taxon>Viridiplantae</taxon>
        <taxon>Streptophyta</taxon>
        <taxon>Embryophyta</taxon>
        <taxon>Tracheophyta</taxon>
        <taxon>Spermatophyta</taxon>
        <taxon>Magnoliopsida</taxon>
        <taxon>eudicotyledons</taxon>
        <taxon>Gunneridae</taxon>
        <taxon>Pentapetalae</taxon>
        <taxon>Dilleniales</taxon>
        <taxon>Dilleniaceae</taxon>
        <taxon>Dillenia</taxon>
    </lineage>
</organism>
<reference evidence="13 14" key="1">
    <citation type="submission" date="2023-12" db="EMBL/GenBank/DDBJ databases">
        <title>A high-quality genome assembly for Dillenia turbinata (Dilleniales).</title>
        <authorList>
            <person name="Chanderbali A."/>
        </authorList>
    </citation>
    <scope>NUCLEOTIDE SEQUENCE [LARGE SCALE GENOMIC DNA]</scope>
    <source>
        <strain evidence="13">LSX21</strain>
        <tissue evidence="13">Leaf</tissue>
    </source>
</reference>
<feature type="domain" description="B box-type" evidence="11">
    <location>
        <begin position="1"/>
        <end position="46"/>
    </location>
</feature>